<evidence type="ECO:0008006" key="3">
    <source>
        <dbReference type="Google" id="ProtNLM"/>
    </source>
</evidence>
<dbReference type="InterPro" id="IPR027417">
    <property type="entry name" value="P-loop_NTPase"/>
</dbReference>
<dbReference type="Gene3D" id="3.40.50.300">
    <property type="entry name" value="P-loop containing nucleotide triphosphate hydrolases"/>
    <property type="match status" value="1"/>
</dbReference>
<dbReference type="GeneID" id="41599044"/>
<protein>
    <recommendedName>
        <fullName evidence="3">Zonular occludens toxin (Zot)</fullName>
    </recommendedName>
</protein>
<evidence type="ECO:0000313" key="2">
    <source>
        <dbReference type="Proteomes" id="UP000028194"/>
    </source>
</evidence>
<sequence length="233" mass="27187">MAIDYQDHFNFKWEVGTENSVVIGAHWQGKTHLAANLIARSILGAYPLWAWDYHGKLRKELLSRHLTPQQQALVYHGTCKRVEMIRKGTNFVVPLDLGIRHFDEFCNLVNRQANMHVMIDEAHNYSSAHRILPSYERLVRDKGNQNVSYTAIFQRPAENHKSIISNATHLFIFKLPLHTDVDYLRKWVGAEVELLLQPEFRKFYEKEPELPNRSFIYKDTRASRPVVVRGGLH</sequence>
<organism evidence="1 2">
    <name type="scientific">Candidatus Nitrososphaera evergladensis SR1</name>
    <dbReference type="NCBI Taxonomy" id="1459636"/>
    <lineage>
        <taxon>Archaea</taxon>
        <taxon>Nitrososphaerota</taxon>
        <taxon>Nitrososphaeria</taxon>
        <taxon>Nitrososphaerales</taxon>
        <taxon>Nitrososphaeraceae</taxon>
        <taxon>Nitrososphaera</taxon>
    </lineage>
</organism>
<dbReference type="EMBL" id="CP007174">
    <property type="protein sequence ID" value="AIF85426.1"/>
    <property type="molecule type" value="Genomic_DNA"/>
</dbReference>
<dbReference type="HOGENOM" id="CLU_1187739_0_0_2"/>
<dbReference type="KEGG" id="nev:NTE_03398"/>
<evidence type="ECO:0000313" key="1">
    <source>
        <dbReference type="EMBL" id="AIF85426.1"/>
    </source>
</evidence>
<proteinExistence type="predicted"/>
<keyword evidence="2" id="KW-1185">Reference proteome</keyword>
<gene>
    <name evidence="1" type="ORF">NTE_03398</name>
</gene>
<dbReference type="STRING" id="1459636.NTE_03398"/>
<dbReference type="Proteomes" id="UP000028194">
    <property type="component" value="Chromosome"/>
</dbReference>
<reference evidence="1 2" key="1">
    <citation type="journal article" date="2014" name="PLoS ONE">
        <title>Genome Sequence of Candidatus Nitrososphaera evergladensis from Group I.1b Enriched from Everglades Soil Reveals Novel Genomic Features of the Ammonia-Oxidizing Archaea.</title>
        <authorList>
            <person name="Zhalnina K.V."/>
            <person name="Dias R."/>
            <person name="Leonard M.T."/>
            <person name="Dorr de Quadros P."/>
            <person name="Camargo F.A."/>
            <person name="Drew J.C."/>
            <person name="Farmerie W.G."/>
            <person name="Daroub S.H."/>
            <person name="Triplett E.W."/>
        </authorList>
    </citation>
    <scope>NUCLEOTIDE SEQUENCE [LARGE SCALE GENOMIC DNA]</scope>
    <source>
        <strain evidence="1 2">SR1</strain>
    </source>
</reference>
<dbReference type="AlphaFoldDB" id="A0A075MUT7"/>
<dbReference type="RefSeq" id="WP_148701839.1">
    <property type="nucleotide sequence ID" value="NZ_CP007174.1"/>
</dbReference>
<accession>A0A075MUT7</accession>
<name>A0A075MUT7_9ARCH</name>
<dbReference type="SUPFAM" id="SSF52540">
    <property type="entry name" value="P-loop containing nucleoside triphosphate hydrolases"/>
    <property type="match status" value="1"/>
</dbReference>